<proteinExistence type="predicted"/>
<dbReference type="AlphaFoldDB" id="A0A1V8M582"/>
<feature type="transmembrane region" description="Helical" evidence="1">
    <location>
        <begin position="301"/>
        <end position="324"/>
    </location>
</feature>
<keyword evidence="3" id="KW-1185">Reference proteome</keyword>
<keyword evidence="1" id="KW-0812">Transmembrane</keyword>
<feature type="transmembrane region" description="Helical" evidence="1">
    <location>
        <begin position="330"/>
        <end position="349"/>
    </location>
</feature>
<dbReference type="RefSeq" id="WP_080521339.1">
    <property type="nucleotide sequence ID" value="NZ_LPUF01000001.1"/>
</dbReference>
<accession>A0A1V8M582</accession>
<evidence type="ECO:0008006" key="4">
    <source>
        <dbReference type="Google" id="ProtNLM"/>
    </source>
</evidence>
<feature type="transmembrane region" description="Helical" evidence="1">
    <location>
        <begin position="106"/>
        <end position="125"/>
    </location>
</feature>
<name>A0A1V8M582_9GAMM</name>
<feature type="transmembrane region" description="Helical" evidence="1">
    <location>
        <begin position="189"/>
        <end position="212"/>
    </location>
</feature>
<evidence type="ECO:0000313" key="2">
    <source>
        <dbReference type="EMBL" id="OQK16715.1"/>
    </source>
</evidence>
<evidence type="ECO:0000313" key="3">
    <source>
        <dbReference type="Proteomes" id="UP000191980"/>
    </source>
</evidence>
<sequence length="623" mass="69841">MQTFTSSKSITALTQFLRNPTPSRLEWSLIIALTVLLTIILHADALGGYWRSDDGFHLMFATEYSPWQYFFEPSITRAQSGANVTPWNALFYDLNLSVFGFEPGGFYAHLLLVIIGSALSLYALLRLWLPFPSAALGIILFLTGRPTFHLTQKLMNNHYLTGMLFSLLSLYFFTHYLRHGKRYKLLSAVILYALAMTCKEIYVPLIGLLFVIPAGNLKQRLMAMLPFVLVAVAYTLWRHEVLGAWVGGYVTNKSDINYLSTVKQLANVAFLLFDKHGWGLAGVVIVAIMSLIAACKGLLNIPLLIVAIIILFAPLLPLTLYPGINQPDRYLFAIWTALCIWVAIIFQPAKSDNNRTPALQALPVIKLLSACGLIIASVMGLLDEKRHKTGDVQLSEAMYHFALETDFSKQALILDANENGNYWAFVGSEARRAYDNSKKHIPAPALIFVNKLNSLLLLDQIAHDHQIDLSAIQFLQYHNGTFSPVNIKPIINNSLNLLNSGKDQMLQITFSQEQGRLNWLFQPKGISYSATLWREKPNRLQYSIVDIPDQGAFPINIQDKTQISLTATSQNGWIVATPKFKLNTHQQKIVWHGKTDLAQYTDKLKSLLSSIDSHTNSAVIQSP</sequence>
<feature type="transmembrane region" description="Helical" evidence="1">
    <location>
        <begin position="160"/>
        <end position="177"/>
    </location>
</feature>
<keyword evidence="1" id="KW-1133">Transmembrane helix</keyword>
<evidence type="ECO:0000256" key="1">
    <source>
        <dbReference type="SAM" id="Phobius"/>
    </source>
</evidence>
<feature type="transmembrane region" description="Helical" evidence="1">
    <location>
        <begin position="131"/>
        <end position="148"/>
    </location>
</feature>
<comment type="caution">
    <text evidence="2">The sequence shown here is derived from an EMBL/GenBank/DDBJ whole genome shotgun (WGS) entry which is preliminary data.</text>
</comment>
<keyword evidence="1" id="KW-0472">Membrane</keyword>
<dbReference type="Proteomes" id="UP000191980">
    <property type="component" value="Unassembled WGS sequence"/>
</dbReference>
<reference evidence="2 3" key="1">
    <citation type="submission" date="2015-12" db="EMBL/GenBank/DDBJ databases">
        <authorList>
            <person name="Shamseldin A."/>
            <person name="Moawad H."/>
            <person name="Abd El-Rahim W.M."/>
            <person name="Sadowsky M.J."/>
        </authorList>
    </citation>
    <scope>NUCLEOTIDE SEQUENCE [LARGE SCALE GENOMIC DNA]</scope>
    <source>
        <strain evidence="2 3">WF1</strain>
    </source>
</reference>
<dbReference type="STRING" id="1420851.AU255_02060"/>
<dbReference type="OrthoDB" id="7056894at2"/>
<feature type="transmembrane region" description="Helical" evidence="1">
    <location>
        <begin position="277"/>
        <end position="294"/>
    </location>
</feature>
<feature type="transmembrane region" description="Helical" evidence="1">
    <location>
        <begin position="27"/>
        <end position="50"/>
    </location>
</feature>
<protein>
    <recommendedName>
        <fullName evidence="4">Glycosyltransferase RgtA/B/C/D-like domain-containing protein</fullName>
    </recommendedName>
</protein>
<dbReference type="EMBL" id="LPUF01000001">
    <property type="protein sequence ID" value="OQK16715.1"/>
    <property type="molecule type" value="Genomic_DNA"/>
</dbReference>
<gene>
    <name evidence="2" type="ORF">AU255_02060</name>
</gene>
<feature type="transmembrane region" description="Helical" evidence="1">
    <location>
        <begin position="361"/>
        <end position="382"/>
    </location>
</feature>
<organism evidence="2 3">
    <name type="scientific">Methyloprofundus sedimenti</name>
    <dbReference type="NCBI Taxonomy" id="1420851"/>
    <lineage>
        <taxon>Bacteria</taxon>
        <taxon>Pseudomonadati</taxon>
        <taxon>Pseudomonadota</taxon>
        <taxon>Gammaproteobacteria</taxon>
        <taxon>Methylococcales</taxon>
        <taxon>Methylococcaceae</taxon>
        <taxon>Methyloprofundus</taxon>
    </lineage>
</organism>